<keyword evidence="2 5" id="KW-0812">Transmembrane</keyword>
<evidence type="ECO:0000313" key="8">
    <source>
        <dbReference type="Proteomes" id="UP000190774"/>
    </source>
</evidence>
<evidence type="ECO:0000256" key="1">
    <source>
        <dbReference type="ARBA" id="ARBA00004141"/>
    </source>
</evidence>
<dbReference type="GO" id="GO:0016020">
    <property type="term" value="C:membrane"/>
    <property type="evidence" value="ECO:0007669"/>
    <property type="project" value="UniProtKB-SubCell"/>
</dbReference>
<feature type="transmembrane region" description="Helical" evidence="5">
    <location>
        <begin position="120"/>
        <end position="140"/>
    </location>
</feature>
<keyword evidence="3 5" id="KW-1133">Transmembrane helix</keyword>
<proteinExistence type="predicted"/>
<evidence type="ECO:0000256" key="5">
    <source>
        <dbReference type="SAM" id="Phobius"/>
    </source>
</evidence>
<dbReference type="Proteomes" id="UP000190774">
    <property type="component" value="Unassembled WGS sequence"/>
</dbReference>
<keyword evidence="4 5" id="KW-0472">Membrane</keyword>
<dbReference type="STRING" id="48467.SAMN02745166_03953"/>
<evidence type="ECO:0000256" key="4">
    <source>
        <dbReference type="ARBA" id="ARBA00023136"/>
    </source>
</evidence>
<dbReference type="Pfam" id="PF06271">
    <property type="entry name" value="RDD"/>
    <property type="match status" value="1"/>
</dbReference>
<reference evidence="8" key="1">
    <citation type="submission" date="2017-02" db="EMBL/GenBank/DDBJ databases">
        <authorList>
            <person name="Varghese N."/>
            <person name="Submissions S."/>
        </authorList>
    </citation>
    <scope>NUCLEOTIDE SEQUENCE [LARGE SCALE GENOMIC DNA]</scope>
    <source>
        <strain evidence="8">ATCC 700200</strain>
    </source>
</reference>
<keyword evidence="8" id="KW-1185">Reference proteome</keyword>
<dbReference type="PANTHER" id="PTHR38480">
    <property type="entry name" value="SLR0254 PROTEIN"/>
    <property type="match status" value="1"/>
</dbReference>
<comment type="subcellular location">
    <subcellularLocation>
        <location evidence="1">Membrane</location>
        <topology evidence="1">Multi-pass membrane protein</topology>
    </subcellularLocation>
</comment>
<feature type="transmembrane region" description="Helical" evidence="5">
    <location>
        <begin position="68"/>
        <end position="84"/>
    </location>
</feature>
<evidence type="ECO:0000256" key="2">
    <source>
        <dbReference type="ARBA" id="ARBA00022692"/>
    </source>
</evidence>
<organism evidence="7 8">
    <name type="scientific">Prosthecobacter debontii</name>
    <dbReference type="NCBI Taxonomy" id="48467"/>
    <lineage>
        <taxon>Bacteria</taxon>
        <taxon>Pseudomonadati</taxon>
        <taxon>Verrucomicrobiota</taxon>
        <taxon>Verrucomicrobiia</taxon>
        <taxon>Verrucomicrobiales</taxon>
        <taxon>Verrucomicrobiaceae</taxon>
        <taxon>Prosthecobacter</taxon>
    </lineage>
</organism>
<dbReference type="EMBL" id="FUYE01000016">
    <property type="protein sequence ID" value="SKB04069.1"/>
    <property type="molecule type" value="Genomic_DNA"/>
</dbReference>
<evidence type="ECO:0000313" key="7">
    <source>
        <dbReference type="EMBL" id="SKB04069.1"/>
    </source>
</evidence>
<name>A0A1T4YQN8_9BACT</name>
<accession>A0A1T4YQN8</accession>
<dbReference type="AlphaFoldDB" id="A0A1T4YQN8"/>
<evidence type="ECO:0000256" key="3">
    <source>
        <dbReference type="ARBA" id="ARBA00022989"/>
    </source>
</evidence>
<sequence>MPESAPADTLQPVELADGVEIHLRVAGPAARSVAWLVDCVIFCLILGALGLALVFLSAGMGGMTSQGIFLLCTFLLSWFYNVFFEMGKRAATPGQKMMGLKVASVSGAPVRLPQSLIRNLLRVIDFMPGFYLFGLVCSLFNQRFQRLGDLVADTVVVYAEPEAVKPPTHSVNVEPMAPAVPLSRIEQAALLQFLDRAPQWSDSRKTELTDILEPLTGKMGLAGLSQTCSLGVWLQKGGQDQSAPTSS</sequence>
<protein>
    <submittedName>
        <fullName evidence="7">Uncharacterized membrane protein YckC, RDD family</fullName>
    </submittedName>
</protein>
<feature type="domain" description="RDD" evidence="6">
    <location>
        <begin position="25"/>
        <end position="152"/>
    </location>
</feature>
<evidence type="ECO:0000259" key="6">
    <source>
        <dbReference type="Pfam" id="PF06271"/>
    </source>
</evidence>
<feature type="transmembrane region" description="Helical" evidence="5">
    <location>
        <begin position="33"/>
        <end position="56"/>
    </location>
</feature>
<gene>
    <name evidence="7" type="ORF">SAMN02745166_03953</name>
</gene>
<dbReference type="RefSeq" id="WP_176159544.1">
    <property type="nucleotide sequence ID" value="NZ_FUYE01000016.1"/>
</dbReference>
<dbReference type="InterPro" id="IPR010432">
    <property type="entry name" value="RDD"/>
</dbReference>
<dbReference type="PANTHER" id="PTHR38480:SF1">
    <property type="entry name" value="SLR0254 PROTEIN"/>
    <property type="match status" value="1"/>
</dbReference>